<proteinExistence type="predicted"/>
<evidence type="ECO:0000256" key="1">
    <source>
        <dbReference type="SAM" id="MobiDB-lite"/>
    </source>
</evidence>
<dbReference type="GO" id="GO:0031114">
    <property type="term" value="P:regulation of microtubule depolymerization"/>
    <property type="evidence" value="ECO:0007669"/>
    <property type="project" value="TreeGrafter"/>
</dbReference>
<dbReference type="PANTHER" id="PTHR13843">
    <property type="entry name" value="MICROTUBULE-ASSOCIATED PROTEIN"/>
    <property type="match status" value="1"/>
</dbReference>
<feature type="compositionally biased region" description="Basic and acidic residues" evidence="1">
    <location>
        <begin position="22"/>
        <end position="34"/>
    </location>
</feature>
<dbReference type="PANTHER" id="PTHR13843:SF12">
    <property type="entry name" value="ATPASE F1_V1_A1 COMPLEX ALPHA_BETA SUBUNIT NUCLEOTIDE-BINDING DOMAIN-CONTAINING PROTEIN"/>
    <property type="match status" value="1"/>
</dbReference>
<dbReference type="AlphaFoldDB" id="A0A1Y1LDH1"/>
<dbReference type="InterPro" id="IPR026074">
    <property type="entry name" value="MAP1"/>
</dbReference>
<name>A0A1Y1LDH1_PHOPY</name>
<protein>
    <recommendedName>
        <fullName evidence="3">Microtubule-associated protein futsch</fullName>
    </recommendedName>
</protein>
<dbReference type="GO" id="GO:0008017">
    <property type="term" value="F:microtubule binding"/>
    <property type="evidence" value="ECO:0007669"/>
    <property type="project" value="InterPro"/>
</dbReference>
<dbReference type="GO" id="GO:0005875">
    <property type="term" value="C:microtubule associated complex"/>
    <property type="evidence" value="ECO:0007669"/>
    <property type="project" value="TreeGrafter"/>
</dbReference>
<feature type="compositionally biased region" description="Basic and acidic residues" evidence="1">
    <location>
        <begin position="124"/>
        <end position="135"/>
    </location>
</feature>
<dbReference type="GO" id="GO:0016358">
    <property type="term" value="P:dendrite development"/>
    <property type="evidence" value="ECO:0007669"/>
    <property type="project" value="TreeGrafter"/>
</dbReference>
<feature type="compositionally biased region" description="Basic and acidic residues" evidence="1">
    <location>
        <begin position="232"/>
        <end position="246"/>
    </location>
</feature>
<dbReference type="GO" id="GO:0007409">
    <property type="term" value="P:axonogenesis"/>
    <property type="evidence" value="ECO:0007669"/>
    <property type="project" value="TreeGrafter"/>
</dbReference>
<evidence type="ECO:0000313" key="2">
    <source>
        <dbReference type="EMBL" id="JAV69616.1"/>
    </source>
</evidence>
<feature type="region of interest" description="Disordered" evidence="1">
    <location>
        <begin position="232"/>
        <end position="276"/>
    </location>
</feature>
<feature type="region of interest" description="Disordered" evidence="1">
    <location>
        <begin position="1"/>
        <end position="47"/>
    </location>
</feature>
<dbReference type="GO" id="GO:0005874">
    <property type="term" value="C:microtubule"/>
    <property type="evidence" value="ECO:0007669"/>
    <property type="project" value="InterPro"/>
</dbReference>
<feature type="region of interest" description="Disordered" evidence="1">
    <location>
        <begin position="395"/>
        <end position="425"/>
    </location>
</feature>
<dbReference type="GO" id="GO:0005829">
    <property type="term" value="C:cytosol"/>
    <property type="evidence" value="ECO:0007669"/>
    <property type="project" value="TreeGrafter"/>
</dbReference>
<dbReference type="GO" id="GO:0003779">
    <property type="term" value="F:actin binding"/>
    <property type="evidence" value="ECO:0007669"/>
    <property type="project" value="TreeGrafter"/>
</dbReference>
<feature type="region of interest" description="Disordered" evidence="1">
    <location>
        <begin position="124"/>
        <end position="167"/>
    </location>
</feature>
<accession>A0A1Y1LDH1</accession>
<sequence length="566" mass="61751">MEDFIIKGKSQTSSGKVSPEITVKEVLDGDKDKCPSGSGKSSPAIMLEGKEALVPVIDQRSDATYETSTSGRSSPEVVELTKDLLGTKQSPIISRKSTPEIIVDNEFVVLDRLSPDVDIIETEKMDAESGDKTIHITESVSEVPKSSVDSKDATQVPGVPEKVPTEDKEVIVSISQSSDSAEPSLSIVSEASTSAETKVEILDATKGKDVELSSGRTTPPTAPVSPILKEKLTYSHDKPVEKKETEVPVAKGVDIRSATPASDDCDISSGQVSRVLTTEEDDYKQVYSDDEEIPGSPLSATSQIAHSISSQYDFEDSVRGAVAMDPMSTSFYGALPDDPVAESASVIPHGSPSHIYEITTAKFANIHLQEELQKETKPDPKADIMTASFIGSELPSDSKEDPIASWGKPLGLPSPAPLNDNKGTPKKEKKVLTNVMFKNRINEDKKSKKVNPVYVDLTYVPHNGNSNYSYVDFFKRVRARYYVFSGIEPSKEVYSALLEAKQTWDDKDLEVTIIPTYDTDVLGYWVAENEDLLAKYKIDLSPSASRCTINLQDHETSCSAYRLEFS</sequence>
<dbReference type="GO" id="GO:0043025">
    <property type="term" value="C:neuronal cell body"/>
    <property type="evidence" value="ECO:0007669"/>
    <property type="project" value="TreeGrafter"/>
</dbReference>
<dbReference type="GO" id="GO:0000226">
    <property type="term" value="P:microtubule cytoskeleton organization"/>
    <property type="evidence" value="ECO:0007669"/>
    <property type="project" value="InterPro"/>
</dbReference>
<dbReference type="GO" id="GO:0030425">
    <property type="term" value="C:dendrite"/>
    <property type="evidence" value="ECO:0007669"/>
    <property type="project" value="TreeGrafter"/>
</dbReference>
<dbReference type="EMBL" id="GEZM01062559">
    <property type="protein sequence ID" value="JAV69616.1"/>
    <property type="molecule type" value="Transcribed_RNA"/>
</dbReference>
<organism evidence="2">
    <name type="scientific">Photinus pyralis</name>
    <name type="common">Common eastern firefly</name>
    <name type="synonym">Lampyris pyralis</name>
    <dbReference type="NCBI Taxonomy" id="7054"/>
    <lineage>
        <taxon>Eukaryota</taxon>
        <taxon>Metazoa</taxon>
        <taxon>Ecdysozoa</taxon>
        <taxon>Arthropoda</taxon>
        <taxon>Hexapoda</taxon>
        <taxon>Insecta</taxon>
        <taxon>Pterygota</taxon>
        <taxon>Neoptera</taxon>
        <taxon>Endopterygota</taxon>
        <taxon>Coleoptera</taxon>
        <taxon>Polyphaga</taxon>
        <taxon>Elateriformia</taxon>
        <taxon>Elateroidea</taxon>
        <taxon>Lampyridae</taxon>
        <taxon>Lampyrinae</taxon>
        <taxon>Photinus</taxon>
    </lineage>
</organism>
<evidence type="ECO:0008006" key="3">
    <source>
        <dbReference type="Google" id="ProtNLM"/>
    </source>
</evidence>
<reference evidence="2" key="1">
    <citation type="journal article" date="2016" name="Sci. Rep.">
        <title>Molecular characterization of firefly nuptial gifts: a multi-omics approach sheds light on postcopulatory sexual selection.</title>
        <authorList>
            <person name="Al-Wathiqui N."/>
            <person name="Fallon T.R."/>
            <person name="South A."/>
            <person name="Weng J.K."/>
            <person name="Lewis S.M."/>
        </authorList>
    </citation>
    <scope>NUCLEOTIDE SEQUENCE</scope>
</reference>
<dbReference type="GO" id="GO:0045202">
    <property type="term" value="C:synapse"/>
    <property type="evidence" value="ECO:0007669"/>
    <property type="project" value="TreeGrafter"/>
</dbReference>